<dbReference type="RefSeq" id="WP_289502766.1">
    <property type="nucleotide sequence ID" value="NZ_CP116805.1"/>
</dbReference>
<dbReference type="AlphaFoldDB" id="A0AAE9XLA1"/>
<feature type="domain" description="TonB-dependent receptor-like beta-barrel" evidence="14">
    <location>
        <begin position="277"/>
        <end position="781"/>
    </location>
</feature>
<keyword evidence="4" id="KW-0410">Iron transport</keyword>
<keyword evidence="9 11" id="KW-0472">Membrane</keyword>
<keyword evidence="6" id="KW-0408">Iron</keyword>
<dbReference type="GO" id="GO:0009279">
    <property type="term" value="C:cell outer membrane"/>
    <property type="evidence" value="ECO:0007669"/>
    <property type="project" value="UniProtKB-SubCell"/>
</dbReference>
<evidence type="ECO:0000256" key="1">
    <source>
        <dbReference type="ARBA" id="ARBA00004571"/>
    </source>
</evidence>
<dbReference type="Gene3D" id="2.40.170.20">
    <property type="entry name" value="TonB-dependent receptor, beta-barrel domain"/>
    <property type="match status" value="2"/>
</dbReference>
<feature type="signal peptide" evidence="13">
    <location>
        <begin position="1"/>
        <end position="22"/>
    </location>
</feature>
<evidence type="ECO:0000256" key="8">
    <source>
        <dbReference type="ARBA" id="ARBA00023077"/>
    </source>
</evidence>
<feature type="domain" description="TonB-dependent receptor plug" evidence="15">
    <location>
        <begin position="47"/>
        <end position="153"/>
    </location>
</feature>
<keyword evidence="8 12" id="KW-0798">TonB box</keyword>
<gene>
    <name evidence="16" type="ORF">PH603_11980</name>
</gene>
<organism evidence="16 17">
    <name type="scientific">Gimibacter soli</name>
    <dbReference type="NCBI Taxonomy" id="3024400"/>
    <lineage>
        <taxon>Bacteria</taxon>
        <taxon>Pseudomonadati</taxon>
        <taxon>Pseudomonadota</taxon>
        <taxon>Alphaproteobacteria</taxon>
        <taxon>Kordiimonadales</taxon>
        <taxon>Temperatibacteraceae</taxon>
        <taxon>Gimibacter</taxon>
    </lineage>
</organism>
<keyword evidence="2 11" id="KW-0813">Transport</keyword>
<evidence type="ECO:0000256" key="6">
    <source>
        <dbReference type="ARBA" id="ARBA00023004"/>
    </source>
</evidence>
<evidence type="ECO:0000259" key="14">
    <source>
        <dbReference type="Pfam" id="PF00593"/>
    </source>
</evidence>
<dbReference type="Pfam" id="PF00593">
    <property type="entry name" value="TonB_dep_Rec_b-barrel"/>
    <property type="match status" value="1"/>
</dbReference>
<dbReference type="PROSITE" id="PS52016">
    <property type="entry name" value="TONB_DEPENDENT_REC_3"/>
    <property type="match status" value="1"/>
</dbReference>
<dbReference type="InterPro" id="IPR012910">
    <property type="entry name" value="Plug_dom"/>
</dbReference>
<dbReference type="SUPFAM" id="SSF56935">
    <property type="entry name" value="Porins"/>
    <property type="match status" value="1"/>
</dbReference>
<keyword evidence="5 11" id="KW-0812">Transmembrane</keyword>
<keyword evidence="10 11" id="KW-0998">Cell outer membrane</keyword>
<comment type="subcellular location">
    <subcellularLocation>
        <location evidence="1 11">Cell outer membrane</location>
        <topology evidence="1 11">Multi-pass membrane protein</topology>
    </subcellularLocation>
</comment>
<dbReference type="GO" id="GO:0006826">
    <property type="term" value="P:iron ion transport"/>
    <property type="evidence" value="ECO:0007669"/>
    <property type="project" value="UniProtKB-KW"/>
</dbReference>
<reference evidence="16" key="1">
    <citation type="submission" date="2023-01" db="EMBL/GenBank/DDBJ databases">
        <title>The genome sequence of Kordiimonadaceae bacterium 6D33.</title>
        <authorList>
            <person name="Liu Y."/>
        </authorList>
    </citation>
    <scope>NUCLEOTIDE SEQUENCE</scope>
    <source>
        <strain evidence="16">6D33</strain>
    </source>
</reference>
<evidence type="ECO:0000256" key="10">
    <source>
        <dbReference type="ARBA" id="ARBA00023237"/>
    </source>
</evidence>
<evidence type="ECO:0000259" key="15">
    <source>
        <dbReference type="Pfam" id="PF07715"/>
    </source>
</evidence>
<dbReference type="PANTHER" id="PTHR32552:SF81">
    <property type="entry name" value="TONB-DEPENDENT OUTER MEMBRANE RECEPTOR"/>
    <property type="match status" value="1"/>
</dbReference>
<evidence type="ECO:0000256" key="2">
    <source>
        <dbReference type="ARBA" id="ARBA00022448"/>
    </source>
</evidence>
<protein>
    <submittedName>
        <fullName evidence="16">TonB-dependent receptor</fullName>
    </submittedName>
</protein>
<keyword evidence="16" id="KW-0675">Receptor</keyword>
<dbReference type="InterPro" id="IPR039426">
    <property type="entry name" value="TonB-dep_rcpt-like"/>
</dbReference>
<name>A0AAE9XLA1_9PROT</name>
<keyword evidence="17" id="KW-1185">Reference proteome</keyword>
<dbReference type="InterPro" id="IPR036942">
    <property type="entry name" value="Beta-barrel_TonB_sf"/>
</dbReference>
<feature type="chain" id="PRO_5041915334" evidence="13">
    <location>
        <begin position="23"/>
        <end position="817"/>
    </location>
</feature>
<evidence type="ECO:0000313" key="17">
    <source>
        <dbReference type="Proteomes" id="UP001217500"/>
    </source>
</evidence>
<evidence type="ECO:0000256" key="4">
    <source>
        <dbReference type="ARBA" id="ARBA00022496"/>
    </source>
</evidence>
<evidence type="ECO:0000256" key="5">
    <source>
        <dbReference type="ARBA" id="ARBA00022692"/>
    </source>
</evidence>
<evidence type="ECO:0000256" key="12">
    <source>
        <dbReference type="RuleBase" id="RU003357"/>
    </source>
</evidence>
<evidence type="ECO:0000256" key="13">
    <source>
        <dbReference type="SAM" id="SignalP"/>
    </source>
</evidence>
<keyword evidence="3 11" id="KW-1134">Transmembrane beta strand</keyword>
<evidence type="ECO:0000256" key="7">
    <source>
        <dbReference type="ARBA" id="ARBA00023065"/>
    </source>
</evidence>
<dbReference type="EMBL" id="CP116805">
    <property type="protein sequence ID" value="WCL53254.1"/>
    <property type="molecule type" value="Genomic_DNA"/>
</dbReference>
<keyword evidence="13" id="KW-0732">Signal</keyword>
<proteinExistence type="inferred from homology"/>
<evidence type="ECO:0000256" key="9">
    <source>
        <dbReference type="ARBA" id="ARBA00023136"/>
    </source>
</evidence>
<dbReference type="Proteomes" id="UP001217500">
    <property type="component" value="Chromosome"/>
</dbReference>
<dbReference type="CDD" id="cd01347">
    <property type="entry name" value="ligand_gated_channel"/>
    <property type="match status" value="1"/>
</dbReference>
<keyword evidence="7" id="KW-0406">Ion transport</keyword>
<dbReference type="PANTHER" id="PTHR32552">
    <property type="entry name" value="FERRICHROME IRON RECEPTOR-RELATED"/>
    <property type="match status" value="1"/>
</dbReference>
<dbReference type="KEGG" id="gso:PH603_11980"/>
<dbReference type="InterPro" id="IPR000531">
    <property type="entry name" value="Beta-barrel_TonB"/>
</dbReference>
<comment type="similarity">
    <text evidence="11 12">Belongs to the TonB-dependent receptor family.</text>
</comment>
<dbReference type="Pfam" id="PF07715">
    <property type="entry name" value="Plug"/>
    <property type="match status" value="1"/>
</dbReference>
<sequence>MRKLGSSLLVLCTYGLSQQAVAQTEDQSDDFALEEIVVTARGQREILRETPATLTVLTAETLEKTGIKNASDFVNFTPGVSIVANTAEAGDNQINIRGINSARDAESSVALVVDGILKTNTAVLNQDQGTVRQIEILKGPQGAIYGRNAAAGAIVMTTAEPGDEMEGGFKASGGNNSNFSGAAYISAPLSDTVGFLVSADYTTTDGFFRNRYLGDRAIVDDRETWNINGRLVLKPSDVTKIDAKLRYGELGGASINFNPIFALPTFASGLGVPAFYEDINKHTFLYDSNIRPENDQRTFEASVKLEHEFDTMRLTAWALYSDVKNDLTADGTSGDFFRYAGVAECIASTAEAEGYPVNPPSYFAGAFGQLYGAYSPTTCDGTQYQMRNQKDFSAEVRLASLDDGQPLQWQLGSYYLNIDRTTAVSLGADLNQGVLQNPYNGPTSANPTSQLYWDNFNTNVYAGFGSLSYAMSEALKGTFALRYDREERKVHNLAPAVFDPYTGGPINPGQQVVDGVVQPIADQSEAFDQIEPKISLSYAPDRTFTAFANWGIGFKSGGFNNQGSKALIDANFNSAPVNAGVVINDQFRKETSSAFEAGIKGTFLDGRVSYDLAGYYTKVDDMQFFEFFVGGFGLLRVVSNIDRVDIKGLETNVNVRITPEWRVFGGVNITDSEIKENASRPNTVGNKSPYTPDYTINAGTQYVQEITDDIDLFVRADWRRVGPTWFHTVQDQTRVTIFEAFYPGLGTANYDLTQRKAYDLVNLRIGFETDTWSLTGYASNLFNEKFVEEVIPAVEFGGSFVSPGARRSYGLELSYKF</sequence>
<evidence type="ECO:0000313" key="16">
    <source>
        <dbReference type="EMBL" id="WCL53254.1"/>
    </source>
</evidence>
<evidence type="ECO:0000256" key="3">
    <source>
        <dbReference type="ARBA" id="ARBA00022452"/>
    </source>
</evidence>
<evidence type="ECO:0000256" key="11">
    <source>
        <dbReference type="PROSITE-ProRule" id="PRU01360"/>
    </source>
</evidence>
<accession>A0AAE9XLA1</accession>